<keyword evidence="3" id="KW-1185">Reference proteome</keyword>
<evidence type="ECO:0000313" key="2">
    <source>
        <dbReference type="EMBL" id="GBL91893.1"/>
    </source>
</evidence>
<dbReference type="Proteomes" id="UP000499080">
    <property type="component" value="Unassembled WGS sequence"/>
</dbReference>
<sequence>MTGESSVRDSIPPEIRRSCGPSAIKGQPSSYWCGVEAELHQDKESSYTSQCTIKFPGKNRTRNGPYTDIPSKSPDVSSMDFFAFGLVKSALSKSRPTTLCGLWIAVQKE</sequence>
<evidence type="ECO:0000256" key="1">
    <source>
        <dbReference type="SAM" id="MobiDB-lite"/>
    </source>
</evidence>
<accession>A0A4Y2BIX7</accession>
<proteinExistence type="predicted"/>
<protein>
    <submittedName>
        <fullName evidence="2">Uncharacterized protein</fullName>
    </submittedName>
</protein>
<evidence type="ECO:0000313" key="3">
    <source>
        <dbReference type="Proteomes" id="UP000499080"/>
    </source>
</evidence>
<dbReference type="Gene3D" id="3.30.420.10">
    <property type="entry name" value="Ribonuclease H-like superfamily/Ribonuclease H"/>
    <property type="match status" value="1"/>
</dbReference>
<feature type="region of interest" description="Disordered" evidence="1">
    <location>
        <begin position="1"/>
        <end position="22"/>
    </location>
</feature>
<reference evidence="2 3" key="1">
    <citation type="journal article" date="2019" name="Sci. Rep.">
        <title>Orb-weaving spider Araneus ventricosus genome elucidates the spidroin gene catalogue.</title>
        <authorList>
            <person name="Kono N."/>
            <person name="Nakamura H."/>
            <person name="Ohtoshi R."/>
            <person name="Moran D.A.P."/>
            <person name="Shinohara A."/>
            <person name="Yoshida Y."/>
            <person name="Fujiwara M."/>
            <person name="Mori M."/>
            <person name="Tomita M."/>
            <person name="Arakawa K."/>
        </authorList>
    </citation>
    <scope>NUCLEOTIDE SEQUENCE [LARGE SCALE GENOMIC DNA]</scope>
</reference>
<dbReference type="GO" id="GO:0003676">
    <property type="term" value="F:nucleic acid binding"/>
    <property type="evidence" value="ECO:0007669"/>
    <property type="project" value="InterPro"/>
</dbReference>
<comment type="caution">
    <text evidence="2">The sequence shown here is derived from an EMBL/GenBank/DDBJ whole genome shotgun (WGS) entry which is preliminary data.</text>
</comment>
<name>A0A4Y2BIX7_ARAVE</name>
<dbReference type="AlphaFoldDB" id="A0A4Y2BIX7"/>
<gene>
    <name evidence="2" type="ORF">AVEN_172802_1</name>
</gene>
<dbReference type="InterPro" id="IPR036397">
    <property type="entry name" value="RNaseH_sf"/>
</dbReference>
<dbReference type="EMBL" id="BGPR01000082">
    <property type="protein sequence ID" value="GBL91893.1"/>
    <property type="molecule type" value="Genomic_DNA"/>
</dbReference>
<organism evidence="2 3">
    <name type="scientific">Araneus ventricosus</name>
    <name type="common">Orbweaver spider</name>
    <name type="synonym">Epeira ventricosa</name>
    <dbReference type="NCBI Taxonomy" id="182803"/>
    <lineage>
        <taxon>Eukaryota</taxon>
        <taxon>Metazoa</taxon>
        <taxon>Ecdysozoa</taxon>
        <taxon>Arthropoda</taxon>
        <taxon>Chelicerata</taxon>
        <taxon>Arachnida</taxon>
        <taxon>Araneae</taxon>
        <taxon>Araneomorphae</taxon>
        <taxon>Entelegynae</taxon>
        <taxon>Araneoidea</taxon>
        <taxon>Araneidae</taxon>
        <taxon>Araneus</taxon>
    </lineage>
</organism>